<dbReference type="STRING" id="1393122.SAMN05660895_0601"/>
<protein>
    <submittedName>
        <fullName evidence="7">Dihydroorotase</fullName>
    </submittedName>
</protein>
<dbReference type="SUPFAM" id="SSF51338">
    <property type="entry name" value="Composite domain of metallo-dependent hydrolases"/>
    <property type="match status" value="1"/>
</dbReference>
<keyword evidence="8" id="KW-1185">Reference proteome</keyword>
<dbReference type="CDD" id="cd01318">
    <property type="entry name" value="DHOase_IIb"/>
    <property type="match status" value="1"/>
</dbReference>
<keyword evidence="5" id="KW-0378">Hydrolase</keyword>
<dbReference type="GO" id="GO:0004038">
    <property type="term" value="F:allantoinase activity"/>
    <property type="evidence" value="ECO:0007669"/>
    <property type="project" value="TreeGrafter"/>
</dbReference>
<dbReference type="Gene3D" id="2.30.40.10">
    <property type="entry name" value="Urease, subunit C, domain 1"/>
    <property type="match status" value="1"/>
</dbReference>
<dbReference type="Proteomes" id="UP000199537">
    <property type="component" value="Unassembled WGS sequence"/>
</dbReference>
<comment type="cofactor">
    <cofactor evidence="1">
        <name>Zn(2+)</name>
        <dbReference type="ChEBI" id="CHEBI:29105"/>
    </cofactor>
</comment>
<dbReference type="AlphaFoldDB" id="A0A1I7N4R7"/>
<accession>A0A1I7N4R7</accession>
<gene>
    <name evidence="7" type="ORF">SAMN05660895_0601</name>
</gene>
<sequence>MQRYLIKDILLVNEGKIIPTDVLIEGERFEKIAPHIQVKNPVTEINGAGKYMLPGVIDDQVHFREPGYTHKATIYTESRAAVAGGVTSYMEMPNTYPPAVTLELLQQKYEIAARHSLANYSFYLGAANHHLEEIVRLNAHRQEICGLKIFMGSSTGELLVDDIPTLEQIFASCELPIATHCEDESLIRQRLQMAKTQKGEALTAADHPWIRNEEVCLRSSSFAVSLAKRYGTRLHILHLTTAEEMQLFTADIPLAEKQITAEVCVHHLHFTADAYPRLGNLIKCNPAIKAAHHRDALWQALLEGRIDVIATDHAPHTWEEKQQPYLQAPAGLPLVQHGLLLMLEYYQQGTISLEKIVEKMCHHPAICFQVRERGFVREGYFADAVIVDMKTSTPVNKDQLLYKCKWSPFESHVFPASITHTFVSGHLAYADGKFNETRMGQRLLFNR</sequence>
<dbReference type="SUPFAM" id="SSF51556">
    <property type="entry name" value="Metallo-dependent hydrolases"/>
    <property type="match status" value="1"/>
</dbReference>
<dbReference type="InterPro" id="IPR006680">
    <property type="entry name" value="Amidohydro-rel"/>
</dbReference>
<keyword evidence="4" id="KW-0479">Metal-binding</keyword>
<dbReference type="InterPro" id="IPR011059">
    <property type="entry name" value="Metal-dep_hydrolase_composite"/>
</dbReference>
<evidence type="ECO:0000256" key="3">
    <source>
        <dbReference type="ARBA" id="ARBA00010286"/>
    </source>
</evidence>
<organism evidence="7 8">
    <name type="scientific">Thermoflavifilum thermophilum</name>
    <dbReference type="NCBI Taxonomy" id="1393122"/>
    <lineage>
        <taxon>Bacteria</taxon>
        <taxon>Pseudomonadati</taxon>
        <taxon>Bacteroidota</taxon>
        <taxon>Chitinophagia</taxon>
        <taxon>Chitinophagales</taxon>
        <taxon>Chitinophagaceae</taxon>
        <taxon>Thermoflavifilum</taxon>
    </lineage>
</organism>
<comment type="similarity">
    <text evidence="3">Belongs to the metallo-dependent hydrolases superfamily. DHOase family. Class I DHOase subfamily.</text>
</comment>
<evidence type="ECO:0000256" key="4">
    <source>
        <dbReference type="ARBA" id="ARBA00022723"/>
    </source>
</evidence>
<evidence type="ECO:0000256" key="5">
    <source>
        <dbReference type="ARBA" id="ARBA00022801"/>
    </source>
</evidence>
<reference evidence="8" key="1">
    <citation type="submission" date="2016-10" db="EMBL/GenBank/DDBJ databases">
        <authorList>
            <person name="Varghese N."/>
            <person name="Submissions S."/>
        </authorList>
    </citation>
    <scope>NUCLEOTIDE SEQUENCE [LARGE SCALE GENOMIC DNA]</scope>
    <source>
        <strain evidence="8">DSM 14807</strain>
    </source>
</reference>
<dbReference type="NCBIfam" id="NF006688">
    <property type="entry name" value="PRK09236.1"/>
    <property type="match status" value="1"/>
</dbReference>
<dbReference type="EMBL" id="FPCJ01000001">
    <property type="protein sequence ID" value="SFV29657.1"/>
    <property type="molecule type" value="Genomic_DNA"/>
</dbReference>
<feature type="domain" description="Amidohydrolase-related" evidence="6">
    <location>
        <begin position="51"/>
        <end position="426"/>
    </location>
</feature>
<dbReference type="RefSeq" id="WP_092457509.1">
    <property type="nucleotide sequence ID" value="NZ_FPCJ01000001.1"/>
</dbReference>
<dbReference type="GO" id="GO:0006145">
    <property type="term" value="P:purine nucleobase catabolic process"/>
    <property type="evidence" value="ECO:0007669"/>
    <property type="project" value="TreeGrafter"/>
</dbReference>
<dbReference type="NCBIfam" id="TIGR00857">
    <property type="entry name" value="pyrC_multi"/>
    <property type="match status" value="1"/>
</dbReference>
<dbReference type="GO" id="GO:0005737">
    <property type="term" value="C:cytoplasm"/>
    <property type="evidence" value="ECO:0007669"/>
    <property type="project" value="TreeGrafter"/>
</dbReference>
<dbReference type="PANTHER" id="PTHR43668">
    <property type="entry name" value="ALLANTOINASE"/>
    <property type="match status" value="1"/>
</dbReference>
<dbReference type="OrthoDB" id="9765462at2"/>
<comment type="function">
    <text evidence="2">Catalyzes the reversible cyclization of carbamoyl aspartate to dihydroorotate.</text>
</comment>
<dbReference type="InterPro" id="IPR002195">
    <property type="entry name" value="Dihydroorotase_CS"/>
</dbReference>
<evidence type="ECO:0000313" key="7">
    <source>
        <dbReference type="EMBL" id="SFV29657.1"/>
    </source>
</evidence>
<evidence type="ECO:0000259" key="6">
    <source>
        <dbReference type="Pfam" id="PF01979"/>
    </source>
</evidence>
<evidence type="ECO:0000256" key="1">
    <source>
        <dbReference type="ARBA" id="ARBA00001947"/>
    </source>
</evidence>
<proteinExistence type="inferred from homology"/>
<dbReference type="InterPro" id="IPR050138">
    <property type="entry name" value="DHOase/Allantoinase_Hydrolase"/>
</dbReference>
<evidence type="ECO:0000313" key="8">
    <source>
        <dbReference type="Proteomes" id="UP000199537"/>
    </source>
</evidence>
<dbReference type="PROSITE" id="PS00483">
    <property type="entry name" value="DIHYDROOROTASE_2"/>
    <property type="match status" value="1"/>
</dbReference>
<dbReference type="Pfam" id="PF01979">
    <property type="entry name" value="Amidohydro_1"/>
    <property type="match status" value="1"/>
</dbReference>
<evidence type="ECO:0000256" key="2">
    <source>
        <dbReference type="ARBA" id="ARBA00002368"/>
    </source>
</evidence>
<dbReference type="Gene3D" id="3.20.20.140">
    <property type="entry name" value="Metal-dependent hydrolases"/>
    <property type="match status" value="1"/>
</dbReference>
<dbReference type="PANTHER" id="PTHR43668:SF4">
    <property type="entry name" value="ALLANTOINASE"/>
    <property type="match status" value="1"/>
</dbReference>
<dbReference type="GO" id="GO:0046872">
    <property type="term" value="F:metal ion binding"/>
    <property type="evidence" value="ECO:0007669"/>
    <property type="project" value="UniProtKB-KW"/>
</dbReference>
<dbReference type="InterPro" id="IPR032466">
    <property type="entry name" value="Metal_Hydrolase"/>
</dbReference>
<name>A0A1I7N4R7_9BACT</name>